<feature type="transmembrane region" description="Helical" evidence="6">
    <location>
        <begin position="138"/>
        <end position="156"/>
    </location>
</feature>
<feature type="transmembrane region" description="Helical" evidence="6">
    <location>
        <begin position="168"/>
        <end position="188"/>
    </location>
</feature>
<feature type="transmembrane region" description="Helical" evidence="6">
    <location>
        <begin position="80"/>
        <end position="97"/>
    </location>
</feature>
<feature type="transmembrane region" description="Helical" evidence="6">
    <location>
        <begin position="5"/>
        <end position="23"/>
    </location>
</feature>
<feature type="transmembrane region" description="Helical" evidence="6">
    <location>
        <begin position="54"/>
        <end position="74"/>
    </location>
</feature>
<protein>
    <recommendedName>
        <fullName evidence="7">EamA domain-containing protein</fullName>
    </recommendedName>
</protein>
<dbReference type="SUPFAM" id="SSF103481">
    <property type="entry name" value="Multidrug resistance efflux transporter EmrE"/>
    <property type="match status" value="1"/>
</dbReference>
<evidence type="ECO:0000256" key="5">
    <source>
        <dbReference type="ARBA" id="ARBA00023136"/>
    </source>
</evidence>
<accession>A0A4Y3TVB8</accession>
<evidence type="ECO:0000256" key="2">
    <source>
        <dbReference type="ARBA" id="ARBA00022475"/>
    </source>
</evidence>
<feature type="transmembrane region" description="Helical" evidence="6">
    <location>
        <begin position="104"/>
        <end position="126"/>
    </location>
</feature>
<feature type="domain" description="EamA" evidence="7">
    <location>
        <begin position="79"/>
        <end position="210"/>
    </location>
</feature>
<evidence type="ECO:0000256" key="3">
    <source>
        <dbReference type="ARBA" id="ARBA00022692"/>
    </source>
</evidence>
<comment type="caution">
    <text evidence="8">The sequence shown here is derived from an EMBL/GenBank/DDBJ whole genome shotgun (WGS) entry which is preliminary data.</text>
</comment>
<proteinExistence type="predicted"/>
<evidence type="ECO:0000313" key="8">
    <source>
        <dbReference type="EMBL" id="GEB85658.1"/>
    </source>
</evidence>
<dbReference type="GO" id="GO:0005886">
    <property type="term" value="C:plasma membrane"/>
    <property type="evidence" value="ECO:0007669"/>
    <property type="project" value="UniProtKB-SubCell"/>
</dbReference>
<keyword evidence="4 6" id="KW-1133">Transmembrane helix</keyword>
<evidence type="ECO:0000259" key="7">
    <source>
        <dbReference type="Pfam" id="PF00892"/>
    </source>
</evidence>
<evidence type="ECO:0000256" key="6">
    <source>
        <dbReference type="SAM" id="Phobius"/>
    </source>
</evidence>
<comment type="subcellular location">
    <subcellularLocation>
        <location evidence="1">Cell membrane</location>
        <topology evidence="1">Multi-pass membrane protein</topology>
    </subcellularLocation>
</comment>
<gene>
    <name evidence="8" type="ORF">APE01nite_14550</name>
</gene>
<feature type="transmembrane region" description="Helical" evidence="6">
    <location>
        <begin position="29"/>
        <end position="47"/>
    </location>
</feature>
<dbReference type="InterPro" id="IPR000620">
    <property type="entry name" value="EamA_dom"/>
</dbReference>
<dbReference type="AlphaFoldDB" id="A0A4Y3TVB8"/>
<keyword evidence="9" id="KW-1185">Reference proteome</keyword>
<evidence type="ECO:0000256" key="1">
    <source>
        <dbReference type="ARBA" id="ARBA00004651"/>
    </source>
</evidence>
<organism evidence="8 9">
    <name type="scientific">Acetobacter peroxydans</name>
    <dbReference type="NCBI Taxonomy" id="104098"/>
    <lineage>
        <taxon>Bacteria</taxon>
        <taxon>Pseudomonadati</taxon>
        <taxon>Pseudomonadota</taxon>
        <taxon>Alphaproteobacteria</taxon>
        <taxon>Acetobacterales</taxon>
        <taxon>Acetobacteraceae</taxon>
        <taxon>Acetobacter</taxon>
    </lineage>
</organism>
<dbReference type="InterPro" id="IPR051258">
    <property type="entry name" value="Diverse_Substrate_Transporter"/>
</dbReference>
<dbReference type="PANTHER" id="PTHR42920">
    <property type="entry name" value="OS03G0707200 PROTEIN-RELATED"/>
    <property type="match status" value="1"/>
</dbReference>
<dbReference type="Pfam" id="PF00892">
    <property type="entry name" value="EamA"/>
    <property type="match status" value="1"/>
</dbReference>
<dbReference type="PANTHER" id="PTHR42920:SF24">
    <property type="entry name" value="AROMATIC AMINO ACID EXPORTER YDDG"/>
    <property type="match status" value="1"/>
</dbReference>
<evidence type="ECO:0000256" key="4">
    <source>
        <dbReference type="ARBA" id="ARBA00022989"/>
    </source>
</evidence>
<evidence type="ECO:0000313" key="9">
    <source>
        <dbReference type="Proteomes" id="UP000317730"/>
    </source>
</evidence>
<sequence>MIRAAFPYGLSLGAMNLLFYLAIDRIPLGVALGIEFIGPLSVATFGLRRLRDFGWIVLVVLGLALLLPFSAGQFSLDRTGVLLAAASGVFWGIYIIMGQKAGKVLGVEAPALGMIVAALCVLPFSVLDGSQMVMRPHIIMLAVLVALLSSAIPYSLEMFALRRLPARIFGVLTSGEPVVGALMGLLLLHETLPLTKWLGIVSIVCASVGMTVTVGSRSRKTMLET</sequence>
<name>A0A4Y3TVB8_9PROT</name>
<reference evidence="8 9" key="1">
    <citation type="submission" date="2019-06" db="EMBL/GenBank/DDBJ databases">
        <title>Whole genome shotgun sequence of Acetobacter peroxydans NBRC 13755.</title>
        <authorList>
            <person name="Hosoyama A."/>
            <person name="Uohara A."/>
            <person name="Ohji S."/>
            <person name="Ichikawa N."/>
        </authorList>
    </citation>
    <scope>NUCLEOTIDE SEQUENCE [LARGE SCALE GENOMIC DNA]</scope>
    <source>
        <strain evidence="8 9">NBRC 13755</strain>
    </source>
</reference>
<keyword evidence="2" id="KW-1003">Cell membrane</keyword>
<keyword evidence="5 6" id="KW-0472">Membrane</keyword>
<dbReference type="InterPro" id="IPR037185">
    <property type="entry name" value="EmrE-like"/>
</dbReference>
<dbReference type="EMBL" id="BJMV01000006">
    <property type="protein sequence ID" value="GEB85658.1"/>
    <property type="molecule type" value="Genomic_DNA"/>
</dbReference>
<keyword evidence="3 6" id="KW-0812">Transmembrane</keyword>
<feature type="transmembrane region" description="Helical" evidence="6">
    <location>
        <begin position="194"/>
        <end position="215"/>
    </location>
</feature>
<dbReference type="Gene3D" id="1.10.3730.20">
    <property type="match status" value="1"/>
</dbReference>
<dbReference type="Proteomes" id="UP000317730">
    <property type="component" value="Unassembled WGS sequence"/>
</dbReference>